<dbReference type="InterPro" id="IPR002110">
    <property type="entry name" value="Ankyrin_rpt"/>
</dbReference>
<feature type="region of interest" description="Disordered" evidence="4">
    <location>
        <begin position="159"/>
        <end position="190"/>
    </location>
</feature>
<evidence type="ECO:0000256" key="4">
    <source>
        <dbReference type="SAM" id="MobiDB-lite"/>
    </source>
</evidence>
<feature type="repeat" description="ANK" evidence="3">
    <location>
        <begin position="547"/>
        <end position="579"/>
    </location>
</feature>
<feature type="repeat" description="ANK" evidence="3">
    <location>
        <begin position="580"/>
        <end position="612"/>
    </location>
</feature>
<feature type="repeat" description="ANK" evidence="3">
    <location>
        <begin position="839"/>
        <end position="871"/>
    </location>
</feature>
<dbReference type="PROSITE" id="PS50297">
    <property type="entry name" value="ANK_REP_REGION"/>
    <property type="match status" value="3"/>
</dbReference>
<dbReference type="InterPro" id="IPR036770">
    <property type="entry name" value="Ankyrin_rpt-contain_sf"/>
</dbReference>
<dbReference type="PANTHER" id="PTHR24198:SF165">
    <property type="entry name" value="ANKYRIN REPEAT-CONTAINING PROTEIN-RELATED"/>
    <property type="match status" value="1"/>
</dbReference>
<feature type="compositionally biased region" description="Polar residues" evidence="4">
    <location>
        <begin position="287"/>
        <end position="296"/>
    </location>
</feature>
<gene>
    <name evidence="5" type="ORF">B0A50_05808</name>
</gene>
<dbReference type="OrthoDB" id="539213at2759"/>
<dbReference type="Pfam" id="PF13637">
    <property type="entry name" value="Ank_4"/>
    <property type="match status" value="1"/>
</dbReference>
<name>A0A4U0TTT7_9PEZI</name>
<dbReference type="SUPFAM" id="SSF48403">
    <property type="entry name" value="Ankyrin repeat"/>
    <property type="match status" value="2"/>
</dbReference>
<protein>
    <submittedName>
        <fullName evidence="5">Uncharacterized protein</fullName>
    </submittedName>
</protein>
<feature type="region of interest" description="Disordered" evidence="4">
    <location>
        <begin position="204"/>
        <end position="484"/>
    </location>
</feature>
<dbReference type="PROSITE" id="PS50088">
    <property type="entry name" value="ANK_REPEAT"/>
    <property type="match status" value="6"/>
</dbReference>
<evidence type="ECO:0000256" key="2">
    <source>
        <dbReference type="ARBA" id="ARBA00023043"/>
    </source>
</evidence>
<accession>A0A4U0TTT7</accession>
<proteinExistence type="predicted"/>
<dbReference type="EMBL" id="NAJL01000033">
    <property type="protein sequence ID" value="TKA25713.1"/>
    <property type="molecule type" value="Genomic_DNA"/>
</dbReference>
<evidence type="ECO:0000313" key="5">
    <source>
        <dbReference type="EMBL" id="TKA25713.1"/>
    </source>
</evidence>
<keyword evidence="1" id="KW-0677">Repeat</keyword>
<feature type="compositionally biased region" description="Acidic residues" evidence="4">
    <location>
        <begin position="271"/>
        <end position="282"/>
    </location>
</feature>
<feature type="compositionally biased region" description="Low complexity" evidence="4">
    <location>
        <begin position="367"/>
        <end position="393"/>
    </location>
</feature>
<evidence type="ECO:0000256" key="1">
    <source>
        <dbReference type="ARBA" id="ARBA00022737"/>
    </source>
</evidence>
<dbReference type="SMART" id="SM00248">
    <property type="entry name" value="ANK"/>
    <property type="match status" value="10"/>
</dbReference>
<evidence type="ECO:0000256" key="3">
    <source>
        <dbReference type="PROSITE-ProRule" id="PRU00023"/>
    </source>
</evidence>
<feature type="compositionally biased region" description="Polar residues" evidence="4">
    <location>
        <begin position="423"/>
        <end position="460"/>
    </location>
</feature>
<feature type="compositionally biased region" description="Pro residues" evidence="4">
    <location>
        <begin position="212"/>
        <end position="223"/>
    </location>
</feature>
<reference evidence="5 6" key="1">
    <citation type="submission" date="2017-03" db="EMBL/GenBank/DDBJ databases">
        <title>Genomes of endolithic fungi from Antarctica.</title>
        <authorList>
            <person name="Coleine C."/>
            <person name="Masonjones S."/>
            <person name="Stajich J.E."/>
        </authorList>
    </citation>
    <scope>NUCLEOTIDE SEQUENCE [LARGE SCALE GENOMIC DNA]</scope>
    <source>
        <strain evidence="5 6">CCFEE 6315</strain>
    </source>
</reference>
<evidence type="ECO:0000313" key="6">
    <source>
        <dbReference type="Proteomes" id="UP000308549"/>
    </source>
</evidence>
<comment type="caution">
    <text evidence="5">The sequence shown here is derived from an EMBL/GenBank/DDBJ whole genome shotgun (WGS) entry which is preliminary data.</text>
</comment>
<feature type="repeat" description="ANK" evidence="3">
    <location>
        <begin position="679"/>
        <end position="711"/>
    </location>
</feature>
<dbReference type="GO" id="GO:0005737">
    <property type="term" value="C:cytoplasm"/>
    <property type="evidence" value="ECO:0007669"/>
    <property type="project" value="TreeGrafter"/>
</dbReference>
<feature type="repeat" description="ANK" evidence="3">
    <location>
        <begin position="713"/>
        <end position="746"/>
    </location>
</feature>
<feature type="compositionally biased region" description="Polar residues" evidence="4">
    <location>
        <begin position="348"/>
        <end position="363"/>
    </location>
</feature>
<sequence length="1022" mass="110530">MDPAGLLISIATIACTLDELSQSYNSATNTLSLIRAQVKVLETGTQRIQEWLHFTDPQSKMQVHASLRDAVGTVDSSLQRLHEDIVDITHTGPKTSKLLGSTGTDQWMKTKFIYNESRLRSHLTDVRECASLLHFTLNVCQLPIGQGAELEVRELGKGAKALKRAQTSSRRQRRSLIEETSTEGADERSEDYDAFMKQVMDAEAELPDEEPAPPPYAPVPPPMSRFASASSVMTAKSAMPSPLHLRSRESTEQDVTATTGGAVQKQGAPELPDEPEFPDDDVGVAMSTPQKPTTSAPGHVNSADYFGGQSKDPRAFEPAIQDNKEPVIAGHSIRKVPPTNQERHTVYAGSSTAPATRTVTRQPPSRPSVSGSSSSASSVDRSASSSRLQGASSTERTSSERAFTASPAASTQSLLDKGRPVTQRLSSLHINDSQHTSPEQKPPRTNSDGSPRHASISSCTPPLMGSRSRKNTSKSSLLEDPTPHIVRLAREARAAELGEQIKQGVNVNEVDSRTGRTAVMEAIRGRAWPATRLLMQNGARLHLRDVNGHTALHHAAIEGDAAICQQMLDSGASAEEGDKEGLTPLDLAARNGHTEAVLCLIRGAKSDTSRDAHLVRGFLEAIKSGNVATVQAFLTAGEVKPKKIKESWKPAAFAAQSGSLPMLNMVLTQKLSLKERNPAGWTPLHYAARYDQTSMVHKLLELKVSWKAQTKKAEETALHIAAAHGHSASALALVAHKDANVIMKDTDNIEPIHHAFRSGDIRLTAALLEKGAKLHGTTKYGWKPVHLAAAYGHESLLAECVTRGVSIEEKLMTPAFKPEKRTNAAARRGYWAEIRWPHSGARPLHLALEFGHLDVARVLIAGGAKIDEGDSRAWRPLHHAAFACLPEMVELLLDKGAANDACTVDGHNARTLGFRKCGLDVDQRRRFKVVDLLETALASRKKSKLGSLTSFMNSNTGPSRTATQRNLCWHTAQMAENLYYRGSAGVDVDDAVSLDGSSISVTSGSLASDELTQASQNHGYKT</sequence>
<feature type="repeat" description="ANK" evidence="3">
    <location>
        <begin position="747"/>
        <end position="779"/>
    </location>
</feature>
<dbReference type="Gene3D" id="1.25.40.20">
    <property type="entry name" value="Ankyrin repeat-containing domain"/>
    <property type="match status" value="3"/>
</dbReference>
<dbReference type="Pfam" id="PF12796">
    <property type="entry name" value="Ank_2"/>
    <property type="match status" value="3"/>
</dbReference>
<keyword evidence="6" id="KW-1185">Reference proteome</keyword>
<dbReference type="PANTHER" id="PTHR24198">
    <property type="entry name" value="ANKYRIN REPEAT AND PROTEIN KINASE DOMAIN-CONTAINING PROTEIN"/>
    <property type="match status" value="1"/>
</dbReference>
<dbReference type="AlphaFoldDB" id="A0A4U0TTT7"/>
<organism evidence="5 6">
    <name type="scientific">Salinomyces thailandicus</name>
    <dbReference type="NCBI Taxonomy" id="706561"/>
    <lineage>
        <taxon>Eukaryota</taxon>
        <taxon>Fungi</taxon>
        <taxon>Dikarya</taxon>
        <taxon>Ascomycota</taxon>
        <taxon>Pezizomycotina</taxon>
        <taxon>Dothideomycetes</taxon>
        <taxon>Dothideomycetidae</taxon>
        <taxon>Mycosphaerellales</taxon>
        <taxon>Teratosphaeriaceae</taxon>
        <taxon>Salinomyces</taxon>
    </lineage>
</organism>
<keyword evidence="2 3" id="KW-0040">ANK repeat</keyword>
<dbReference type="Proteomes" id="UP000308549">
    <property type="component" value="Unassembled WGS sequence"/>
</dbReference>